<dbReference type="EMBL" id="JBJUIK010000003">
    <property type="protein sequence ID" value="KAL3533907.1"/>
    <property type="molecule type" value="Genomic_DNA"/>
</dbReference>
<organism evidence="2 3">
    <name type="scientific">Cinchona calisaya</name>
    <dbReference type="NCBI Taxonomy" id="153742"/>
    <lineage>
        <taxon>Eukaryota</taxon>
        <taxon>Viridiplantae</taxon>
        <taxon>Streptophyta</taxon>
        <taxon>Embryophyta</taxon>
        <taxon>Tracheophyta</taxon>
        <taxon>Spermatophyta</taxon>
        <taxon>Magnoliopsida</taxon>
        <taxon>eudicotyledons</taxon>
        <taxon>Gunneridae</taxon>
        <taxon>Pentapetalae</taxon>
        <taxon>asterids</taxon>
        <taxon>lamiids</taxon>
        <taxon>Gentianales</taxon>
        <taxon>Rubiaceae</taxon>
        <taxon>Cinchonoideae</taxon>
        <taxon>Cinchoneae</taxon>
        <taxon>Cinchona</taxon>
    </lineage>
</organism>
<keyword evidence="3" id="KW-1185">Reference proteome</keyword>
<reference evidence="2 3" key="1">
    <citation type="submission" date="2024-11" db="EMBL/GenBank/DDBJ databases">
        <title>A near-complete genome assembly of Cinchona calisaya.</title>
        <authorList>
            <person name="Lian D.C."/>
            <person name="Zhao X.W."/>
            <person name="Wei L."/>
        </authorList>
    </citation>
    <scope>NUCLEOTIDE SEQUENCE [LARGE SCALE GENOMIC DNA]</scope>
    <source>
        <tissue evidence="2">Nenye</tissue>
    </source>
</reference>
<dbReference type="Pfam" id="PF00931">
    <property type="entry name" value="NB-ARC"/>
    <property type="match status" value="1"/>
</dbReference>
<dbReference type="AlphaFoldDB" id="A0ABD3AS94"/>
<dbReference type="InterPro" id="IPR002182">
    <property type="entry name" value="NB-ARC"/>
</dbReference>
<dbReference type="Gene3D" id="3.40.50.300">
    <property type="entry name" value="P-loop containing nucleotide triphosphate hydrolases"/>
    <property type="match status" value="1"/>
</dbReference>
<accession>A0ABD3AS94</accession>
<name>A0ABD3AS94_9GENT</name>
<sequence>MFTRSVCILKQCYVSHSIGADIDSLKTKISDHTKSFEEYEIRAIMEREGGTSSLEQVVTRTYSLVIEDDSVGLEGDVELLVENLVMEDEIQHFRVVSIYGMGGLGKPTLAQKYTVTLEWRVTLMALLGYVHHKSGKRKACYNIS</sequence>
<evidence type="ECO:0000313" key="2">
    <source>
        <dbReference type="EMBL" id="KAL3533907.1"/>
    </source>
</evidence>
<protein>
    <recommendedName>
        <fullName evidence="1">NB-ARC domain-containing protein</fullName>
    </recommendedName>
</protein>
<proteinExistence type="predicted"/>
<dbReference type="PANTHER" id="PTHR19338">
    <property type="entry name" value="TRANSLOCASE OF INNER MITOCHONDRIAL MEMBRANE 13 HOMOLOG"/>
    <property type="match status" value="1"/>
</dbReference>
<evidence type="ECO:0000259" key="1">
    <source>
        <dbReference type="Pfam" id="PF00931"/>
    </source>
</evidence>
<evidence type="ECO:0000313" key="3">
    <source>
        <dbReference type="Proteomes" id="UP001630127"/>
    </source>
</evidence>
<gene>
    <name evidence="2" type="ORF">ACH5RR_007428</name>
</gene>
<dbReference type="InterPro" id="IPR027417">
    <property type="entry name" value="P-loop_NTPase"/>
</dbReference>
<dbReference type="Proteomes" id="UP001630127">
    <property type="component" value="Unassembled WGS sequence"/>
</dbReference>
<feature type="domain" description="NB-ARC" evidence="1">
    <location>
        <begin position="74"/>
        <end position="112"/>
    </location>
</feature>
<dbReference type="SUPFAM" id="SSF52540">
    <property type="entry name" value="P-loop containing nucleoside triphosphate hydrolases"/>
    <property type="match status" value="1"/>
</dbReference>
<dbReference type="PANTHER" id="PTHR19338:SF66">
    <property type="entry name" value="NB-ARC DOMAIN-CONTAINING PROTEIN"/>
    <property type="match status" value="1"/>
</dbReference>
<comment type="caution">
    <text evidence="2">The sequence shown here is derived from an EMBL/GenBank/DDBJ whole genome shotgun (WGS) entry which is preliminary data.</text>
</comment>